<sequence length="352" mass="37440">MTIIRALHKLDGATSRGAPVPAAQVTLAETGESFAVEPHETLLAAALNAGVDLAHDCKSGYCGSCRIRVLEGEIAYDEEPAGLSGEERGCGFALACQARVRMALRIEAERMPADRPEPAGIAARVVAAERVCGDITRLRLAPEGGMPAFLPGQYLDLVTETGATRSFSIASAPAQGEIELHIRRIPGGMVTSGLLPEVRPGDPVRLHGPHGLFRLHPGDFRPLLFVATGTGIAPIRAMLAALRDDPDCPPVALYWGMREESELYLAAEIAEIGAALEAFSFVPVLSRADAGWTGRRGHVQEAVLADLSDLPDHAIYLCGSPAMIAEARTRFLEAGASANHIYADCFHFAHNL</sequence>
<dbReference type="InterPro" id="IPR017927">
    <property type="entry name" value="FAD-bd_FR_type"/>
</dbReference>
<dbReference type="SUPFAM" id="SSF63380">
    <property type="entry name" value="Riboflavin synthase domain-like"/>
    <property type="match status" value="1"/>
</dbReference>
<dbReference type="PROSITE" id="PS51085">
    <property type="entry name" value="2FE2S_FER_2"/>
    <property type="match status" value="1"/>
</dbReference>
<dbReference type="Pfam" id="PF00111">
    <property type="entry name" value="Fer2"/>
    <property type="match status" value="1"/>
</dbReference>
<protein>
    <submittedName>
        <fullName evidence="3">GntR family transcriptional regulator</fullName>
    </submittedName>
</protein>
<dbReference type="PROSITE" id="PS00197">
    <property type="entry name" value="2FE2S_FER_1"/>
    <property type="match status" value="1"/>
</dbReference>
<organism evidence="3 4">
    <name type="scientific">Celeribacter indicus</name>
    <dbReference type="NCBI Taxonomy" id="1208324"/>
    <lineage>
        <taxon>Bacteria</taxon>
        <taxon>Pseudomonadati</taxon>
        <taxon>Pseudomonadota</taxon>
        <taxon>Alphaproteobacteria</taxon>
        <taxon>Rhodobacterales</taxon>
        <taxon>Roseobacteraceae</taxon>
        <taxon>Celeribacter</taxon>
    </lineage>
</organism>
<keyword evidence="4" id="KW-1185">Reference proteome</keyword>
<dbReference type="InterPro" id="IPR001433">
    <property type="entry name" value="OxRdtase_FAD/NAD-bd"/>
</dbReference>
<dbReference type="CDD" id="cd06189">
    <property type="entry name" value="flavin_oxioreductase"/>
    <property type="match status" value="1"/>
</dbReference>
<dbReference type="InterPro" id="IPR036010">
    <property type="entry name" value="2Fe-2S_ferredoxin-like_sf"/>
</dbReference>
<dbReference type="InterPro" id="IPR017938">
    <property type="entry name" value="Riboflavin_synthase-like_b-brl"/>
</dbReference>
<dbReference type="RefSeq" id="WP_082033206.1">
    <property type="nucleotide sequence ID" value="NZ_CP004393.1"/>
</dbReference>
<proteinExistence type="predicted"/>
<dbReference type="InterPro" id="IPR012675">
    <property type="entry name" value="Beta-grasp_dom_sf"/>
</dbReference>
<dbReference type="PRINTS" id="PR00410">
    <property type="entry name" value="PHEHYDRXLASE"/>
</dbReference>
<dbReference type="InterPro" id="IPR050415">
    <property type="entry name" value="MRET"/>
</dbReference>
<dbReference type="InterPro" id="IPR001041">
    <property type="entry name" value="2Fe-2S_ferredoxin-type"/>
</dbReference>
<gene>
    <name evidence="3" type="ORF">P73_2174</name>
</gene>
<dbReference type="InterPro" id="IPR039261">
    <property type="entry name" value="FNR_nucleotide-bd"/>
</dbReference>
<dbReference type="Gene3D" id="3.40.50.80">
    <property type="entry name" value="Nucleotide-binding domain of ferredoxin-NADP reductase (FNR) module"/>
    <property type="match status" value="1"/>
</dbReference>
<dbReference type="Gene3D" id="3.10.20.30">
    <property type="match status" value="1"/>
</dbReference>
<dbReference type="KEGG" id="cid:P73_2174"/>
<dbReference type="CDD" id="cd00207">
    <property type="entry name" value="fer2"/>
    <property type="match status" value="1"/>
</dbReference>
<reference evidence="3 4" key="1">
    <citation type="journal article" date="2014" name="Int. J. Syst. Evol. Microbiol.">
        <title>Celeribacter indicus sp. nov., a polycyclic aromatic hydrocarbon-degrading bacterium from deep-sea sediment and reclassification of Huaishuia halophila as Celeribacter halophilus comb. nov.</title>
        <authorList>
            <person name="Lai Q."/>
            <person name="Cao J."/>
            <person name="Yuan J."/>
            <person name="Li F."/>
            <person name="Shao Z."/>
        </authorList>
    </citation>
    <scope>NUCLEOTIDE SEQUENCE [LARGE SCALE GENOMIC DNA]</scope>
    <source>
        <strain evidence="3">P73</strain>
    </source>
</reference>
<dbReference type="PANTHER" id="PTHR47354">
    <property type="entry name" value="NADH OXIDOREDUCTASE HCR"/>
    <property type="match status" value="1"/>
</dbReference>
<dbReference type="EMBL" id="CP004393">
    <property type="protein sequence ID" value="AJE46889.1"/>
    <property type="molecule type" value="Genomic_DNA"/>
</dbReference>
<dbReference type="STRING" id="1208324.P73_2174"/>
<dbReference type="OrthoDB" id="9806195at2"/>
<evidence type="ECO:0000313" key="4">
    <source>
        <dbReference type="Proteomes" id="UP000031521"/>
    </source>
</evidence>
<dbReference type="InterPro" id="IPR008333">
    <property type="entry name" value="Cbr1-like_FAD-bd_dom"/>
</dbReference>
<evidence type="ECO:0000259" key="1">
    <source>
        <dbReference type="PROSITE" id="PS51085"/>
    </source>
</evidence>
<feature type="domain" description="2Fe-2S ferredoxin-type" evidence="1">
    <location>
        <begin position="23"/>
        <end position="112"/>
    </location>
</feature>
<dbReference type="Proteomes" id="UP000031521">
    <property type="component" value="Chromosome"/>
</dbReference>
<dbReference type="PANTHER" id="PTHR47354:SF5">
    <property type="entry name" value="PROTEIN RFBI"/>
    <property type="match status" value="1"/>
</dbReference>
<dbReference type="HOGENOM" id="CLU_003827_7_0_5"/>
<dbReference type="SUPFAM" id="SSF54292">
    <property type="entry name" value="2Fe-2S ferredoxin-like"/>
    <property type="match status" value="1"/>
</dbReference>
<dbReference type="GO" id="GO:0016491">
    <property type="term" value="F:oxidoreductase activity"/>
    <property type="evidence" value="ECO:0007669"/>
    <property type="project" value="InterPro"/>
</dbReference>
<dbReference type="Pfam" id="PF00970">
    <property type="entry name" value="FAD_binding_6"/>
    <property type="match status" value="1"/>
</dbReference>
<evidence type="ECO:0000313" key="3">
    <source>
        <dbReference type="EMBL" id="AJE46889.1"/>
    </source>
</evidence>
<dbReference type="GO" id="GO:0051537">
    <property type="term" value="F:2 iron, 2 sulfur cluster binding"/>
    <property type="evidence" value="ECO:0007669"/>
    <property type="project" value="InterPro"/>
</dbReference>
<dbReference type="Pfam" id="PF00175">
    <property type="entry name" value="NAD_binding_1"/>
    <property type="match status" value="1"/>
</dbReference>
<dbReference type="SUPFAM" id="SSF52343">
    <property type="entry name" value="Ferredoxin reductase-like, C-terminal NADP-linked domain"/>
    <property type="match status" value="1"/>
</dbReference>
<name>A0A0B5DV37_9RHOB</name>
<dbReference type="AlphaFoldDB" id="A0A0B5DV37"/>
<evidence type="ECO:0000259" key="2">
    <source>
        <dbReference type="PROSITE" id="PS51384"/>
    </source>
</evidence>
<dbReference type="PROSITE" id="PS51384">
    <property type="entry name" value="FAD_FR"/>
    <property type="match status" value="1"/>
</dbReference>
<feature type="domain" description="FAD-binding FR-type" evidence="2">
    <location>
        <begin position="118"/>
        <end position="216"/>
    </location>
</feature>
<accession>A0A0B5DV37</accession>
<dbReference type="InterPro" id="IPR006058">
    <property type="entry name" value="2Fe2S_fd_BS"/>
</dbReference>
<dbReference type="Gene3D" id="2.40.30.10">
    <property type="entry name" value="Translation factors"/>
    <property type="match status" value="1"/>
</dbReference>